<evidence type="ECO:0000313" key="4">
    <source>
        <dbReference type="Proteomes" id="UP001266305"/>
    </source>
</evidence>
<reference evidence="3 4" key="1">
    <citation type="submission" date="2023-05" db="EMBL/GenBank/DDBJ databases">
        <title>B98-5 Cell Line De Novo Hybrid Assembly: An Optical Mapping Approach.</title>
        <authorList>
            <person name="Kananen K."/>
            <person name="Auerbach J.A."/>
            <person name="Kautto E."/>
            <person name="Blachly J.S."/>
        </authorList>
    </citation>
    <scope>NUCLEOTIDE SEQUENCE [LARGE SCALE GENOMIC DNA]</scope>
    <source>
        <strain evidence="3">B95-8</strain>
        <tissue evidence="3">Cell line</tissue>
    </source>
</reference>
<dbReference type="InterPro" id="IPR031329">
    <property type="entry name" value="NEUT/ALK_ceramidase_N"/>
</dbReference>
<name>A0ABQ9UNI2_SAGOE</name>
<dbReference type="EMBL" id="JASSZA010000011">
    <property type="protein sequence ID" value="KAK2098624.1"/>
    <property type="molecule type" value="Genomic_DNA"/>
</dbReference>
<dbReference type="Proteomes" id="UP001266305">
    <property type="component" value="Unassembled WGS sequence"/>
</dbReference>
<protein>
    <recommendedName>
        <fullName evidence="1">Neutral ceramidase</fullName>
    </recommendedName>
</protein>
<proteinExistence type="predicted"/>
<dbReference type="InterPro" id="IPR006823">
    <property type="entry name" value="Ceramidase_alk"/>
</dbReference>
<gene>
    <name evidence="3" type="primary">ASAH2</name>
    <name evidence="3" type="ORF">P7K49_024075</name>
</gene>
<sequence>MNNSNHLVNSDNVGYASYLLEQEKNKGYLPGQLHLESLSIIIYAAFRKGDSDLQNKGPFVAAFASSNLGDVSPNILGPHCINTGESCDNPNSTCPIGGPHMCIAKGPGQDMLDSTQIIGRTMYQRAKQGTASLLIRRGKLQLVLLMTYESSHVAVETGVGTVEMS</sequence>
<evidence type="ECO:0000313" key="3">
    <source>
        <dbReference type="EMBL" id="KAK2098624.1"/>
    </source>
</evidence>
<keyword evidence="4" id="KW-1185">Reference proteome</keyword>
<dbReference type="PANTHER" id="PTHR12670:SF1">
    <property type="entry name" value="NEUTRAL CERAMIDASE"/>
    <property type="match status" value="1"/>
</dbReference>
<dbReference type="PANTHER" id="PTHR12670">
    <property type="entry name" value="CERAMIDASE"/>
    <property type="match status" value="1"/>
</dbReference>
<evidence type="ECO:0000259" key="2">
    <source>
        <dbReference type="Pfam" id="PF04734"/>
    </source>
</evidence>
<organism evidence="3 4">
    <name type="scientific">Saguinus oedipus</name>
    <name type="common">Cotton-top tamarin</name>
    <name type="synonym">Oedipomidas oedipus</name>
    <dbReference type="NCBI Taxonomy" id="9490"/>
    <lineage>
        <taxon>Eukaryota</taxon>
        <taxon>Metazoa</taxon>
        <taxon>Chordata</taxon>
        <taxon>Craniata</taxon>
        <taxon>Vertebrata</taxon>
        <taxon>Euteleostomi</taxon>
        <taxon>Mammalia</taxon>
        <taxon>Eutheria</taxon>
        <taxon>Euarchontoglires</taxon>
        <taxon>Primates</taxon>
        <taxon>Haplorrhini</taxon>
        <taxon>Platyrrhini</taxon>
        <taxon>Cebidae</taxon>
        <taxon>Callitrichinae</taxon>
        <taxon>Saguinus</taxon>
    </lineage>
</organism>
<accession>A0ABQ9UNI2</accession>
<comment type="caution">
    <text evidence="3">The sequence shown here is derived from an EMBL/GenBank/DDBJ whole genome shotgun (WGS) entry which is preliminary data.</text>
</comment>
<evidence type="ECO:0000256" key="1">
    <source>
        <dbReference type="ARBA" id="ARBA00019235"/>
    </source>
</evidence>
<feature type="domain" description="Neutral/alkaline non-lysosomal ceramidase N-terminal" evidence="2">
    <location>
        <begin position="1"/>
        <end position="130"/>
    </location>
</feature>
<dbReference type="Pfam" id="PF04734">
    <property type="entry name" value="Ceramidase_alk"/>
    <property type="match status" value="1"/>
</dbReference>